<accession>A0ABY7HER9</accession>
<feature type="transmembrane region" description="Helical" evidence="1">
    <location>
        <begin position="12"/>
        <end position="36"/>
    </location>
</feature>
<proteinExistence type="predicted"/>
<gene>
    <name evidence="2" type="ORF">O0S08_16665</name>
</gene>
<evidence type="ECO:0000256" key="1">
    <source>
        <dbReference type="SAM" id="Phobius"/>
    </source>
</evidence>
<keyword evidence="1" id="KW-1133">Transmembrane helix</keyword>
<sequence length="241" mass="26479">MSEPDRRDTRPAWRIHGLALAALVVLYFYVFSEVLFGPPRGGFDLSGFAAYASLILFVAYAIVTTFLMLWVGRRTWGPGVMHVLLAGGYIVAVVLDDRAAAARRAEIERRSAEERGQQVENCLAVELRAIRGAPPRAAIELYNGCEASLRIAGVDLVGFPPAGGSLFFESEERETTTLPPHQRATFLLRSTFSADAAVGDGWDWRFNLIVDAPESGIRCFTTPGASDSRCVPFRRVALDNR</sequence>
<name>A0ABY7HER9_9BACT</name>
<dbReference type="EMBL" id="CP114040">
    <property type="protein sequence ID" value="WAS97777.1"/>
    <property type="molecule type" value="Genomic_DNA"/>
</dbReference>
<feature type="transmembrane region" description="Helical" evidence="1">
    <location>
        <begin position="48"/>
        <end position="70"/>
    </location>
</feature>
<keyword evidence="1" id="KW-0812">Transmembrane</keyword>
<evidence type="ECO:0000313" key="3">
    <source>
        <dbReference type="Proteomes" id="UP001164459"/>
    </source>
</evidence>
<organism evidence="2 3">
    <name type="scientific">Nannocystis punicea</name>
    <dbReference type="NCBI Taxonomy" id="2995304"/>
    <lineage>
        <taxon>Bacteria</taxon>
        <taxon>Pseudomonadati</taxon>
        <taxon>Myxococcota</taxon>
        <taxon>Polyangia</taxon>
        <taxon>Nannocystales</taxon>
        <taxon>Nannocystaceae</taxon>
        <taxon>Nannocystis</taxon>
    </lineage>
</organism>
<protein>
    <submittedName>
        <fullName evidence="2">Uncharacterized protein</fullName>
    </submittedName>
</protein>
<feature type="transmembrane region" description="Helical" evidence="1">
    <location>
        <begin position="76"/>
        <end position="95"/>
    </location>
</feature>
<reference evidence="2" key="1">
    <citation type="submission" date="2022-11" db="EMBL/GenBank/DDBJ databases">
        <title>Minimal conservation of predation-associated metabolite biosynthetic gene clusters underscores biosynthetic potential of Myxococcota including descriptions for ten novel species: Archangium lansinium sp. nov., Myxococcus landrumus sp. nov., Nannocystis bai.</title>
        <authorList>
            <person name="Ahearne A."/>
            <person name="Stevens C."/>
            <person name="Dowd S."/>
        </authorList>
    </citation>
    <scope>NUCLEOTIDE SEQUENCE</scope>
    <source>
        <strain evidence="2">Fl3</strain>
    </source>
</reference>
<keyword evidence="1" id="KW-0472">Membrane</keyword>
<dbReference type="RefSeq" id="WP_269040144.1">
    <property type="nucleotide sequence ID" value="NZ_CP114040.1"/>
</dbReference>
<dbReference type="Proteomes" id="UP001164459">
    <property type="component" value="Chromosome"/>
</dbReference>
<keyword evidence="3" id="KW-1185">Reference proteome</keyword>
<evidence type="ECO:0000313" key="2">
    <source>
        <dbReference type="EMBL" id="WAS97777.1"/>
    </source>
</evidence>